<dbReference type="GeneID" id="17251907"/>
<reference evidence="4" key="1">
    <citation type="journal article" date="2013" name="Nature">
        <title>Pan genome of the phytoplankton Emiliania underpins its global distribution.</title>
        <authorList>
            <person name="Read B.A."/>
            <person name="Kegel J."/>
            <person name="Klute M.J."/>
            <person name="Kuo A."/>
            <person name="Lefebvre S.C."/>
            <person name="Maumus F."/>
            <person name="Mayer C."/>
            <person name="Miller J."/>
            <person name="Monier A."/>
            <person name="Salamov A."/>
            <person name="Young J."/>
            <person name="Aguilar M."/>
            <person name="Claverie J.M."/>
            <person name="Frickenhaus S."/>
            <person name="Gonzalez K."/>
            <person name="Herman E.K."/>
            <person name="Lin Y.C."/>
            <person name="Napier J."/>
            <person name="Ogata H."/>
            <person name="Sarno A.F."/>
            <person name="Shmutz J."/>
            <person name="Schroeder D."/>
            <person name="de Vargas C."/>
            <person name="Verret F."/>
            <person name="von Dassow P."/>
            <person name="Valentin K."/>
            <person name="Van de Peer Y."/>
            <person name="Wheeler G."/>
            <person name="Dacks J.B."/>
            <person name="Delwiche C.F."/>
            <person name="Dyhrman S.T."/>
            <person name="Glockner G."/>
            <person name="John U."/>
            <person name="Richards T."/>
            <person name="Worden A.Z."/>
            <person name="Zhang X."/>
            <person name="Grigoriev I.V."/>
            <person name="Allen A.E."/>
            <person name="Bidle K."/>
            <person name="Borodovsky M."/>
            <person name="Bowler C."/>
            <person name="Brownlee C."/>
            <person name="Cock J.M."/>
            <person name="Elias M."/>
            <person name="Gladyshev V.N."/>
            <person name="Groth M."/>
            <person name="Guda C."/>
            <person name="Hadaegh A."/>
            <person name="Iglesias-Rodriguez M.D."/>
            <person name="Jenkins J."/>
            <person name="Jones B.M."/>
            <person name="Lawson T."/>
            <person name="Leese F."/>
            <person name="Lindquist E."/>
            <person name="Lobanov A."/>
            <person name="Lomsadze A."/>
            <person name="Malik S.B."/>
            <person name="Marsh M.E."/>
            <person name="Mackinder L."/>
            <person name="Mock T."/>
            <person name="Mueller-Roeber B."/>
            <person name="Pagarete A."/>
            <person name="Parker M."/>
            <person name="Probert I."/>
            <person name="Quesneville H."/>
            <person name="Raines C."/>
            <person name="Rensing S.A."/>
            <person name="Riano-Pachon D.M."/>
            <person name="Richier S."/>
            <person name="Rokitta S."/>
            <person name="Shiraiwa Y."/>
            <person name="Soanes D.M."/>
            <person name="van der Giezen M."/>
            <person name="Wahlund T.M."/>
            <person name="Williams B."/>
            <person name="Wilson W."/>
            <person name="Wolfe G."/>
            <person name="Wurch L.L."/>
        </authorList>
    </citation>
    <scope>NUCLEOTIDE SEQUENCE</scope>
</reference>
<dbReference type="HOGENOM" id="CLU_702912_0_0_1"/>
<dbReference type="PANTHER" id="PTHR34649:SF1">
    <property type="entry name" value="CILIA- AND FLAGELLA-ASSOCIATED PROTEIN 99"/>
    <property type="match status" value="1"/>
</dbReference>
<evidence type="ECO:0000256" key="1">
    <source>
        <dbReference type="SAM" id="Coils"/>
    </source>
</evidence>
<organism evidence="3 4">
    <name type="scientific">Emiliania huxleyi (strain CCMP1516)</name>
    <dbReference type="NCBI Taxonomy" id="280463"/>
    <lineage>
        <taxon>Eukaryota</taxon>
        <taxon>Haptista</taxon>
        <taxon>Haptophyta</taxon>
        <taxon>Prymnesiophyceae</taxon>
        <taxon>Isochrysidales</taxon>
        <taxon>Noelaerhabdaceae</taxon>
        <taxon>Emiliania</taxon>
    </lineage>
</organism>
<dbReference type="PaxDb" id="2903-EOD05826"/>
<keyword evidence="1" id="KW-0175">Coiled coil</keyword>
<sequence length="393" mass="44281">MQQHDKEEEAAAVERRRIETLLGEEAAKESKLRKHNERVAVAAAVKLQVSEGAAQRRRDEERARLEKEARVLDVHAQRDKPALAIEEIAKANHARASAMREEAERLAAAAAEERRAEDERRRAQGRDLIQQIRALELVPRKRVVALDPTYIPNIGVEEERSAEEKKKRERILAAKASKEKELKARLSRLSHIREEAAKDAARRVEAAKRVEIEAEEQRHDRLAAAQLKLHQEIEAKRAVRLQEEARLAEELKAIKMKAQFLGADASAVERKRMLSQRQGAQREAMARQDAIVEESSATLSTEAKELAQRRLNLQRQRQKHEAFLRDYEASAAQATDAARHDEAEWQASRQMLQTRLGLGLSHAGKAQVATKELGGGQSNRPNPLGLDESAIVA</sequence>
<name>A0A0D3I3J1_EMIH1</name>
<dbReference type="PANTHER" id="PTHR34649">
    <property type="entry name" value="CILIA- AND FLAGELLA-ASSOCIATED PROTEIN 99"/>
    <property type="match status" value="1"/>
</dbReference>
<evidence type="ECO:0000313" key="3">
    <source>
        <dbReference type="EnsemblProtists" id="EOD05826"/>
    </source>
</evidence>
<accession>A0A0D3I3J1</accession>
<dbReference type="EnsemblProtists" id="EOD05826">
    <property type="protein sequence ID" value="EOD05826"/>
    <property type="gene ID" value="EMIHUDRAFT_219951"/>
</dbReference>
<dbReference type="InterPro" id="IPR039341">
    <property type="entry name" value="CFAP99"/>
</dbReference>
<reference evidence="3" key="2">
    <citation type="submission" date="2024-10" db="UniProtKB">
        <authorList>
            <consortium name="EnsemblProtists"/>
        </authorList>
    </citation>
    <scope>IDENTIFICATION</scope>
</reference>
<dbReference type="RefSeq" id="XP_005758255.1">
    <property type="nucleotide sequence ID" value="XM_005758198.1"/>
</dbReference>
<dbReference type="Proteomes" id="UP000013827">
    <property type="component" value="Unassembled WGS sequence"/>
</dbReference>
<protein>
    <recommendedName>
        <fullName evidence="5">Trichohyalin-plectin-homology domain-containing protein</fullName>
    </recommendedName>
</protein>
<dbReference type="OMA" id="QEMEEHT"/>
<proteinExistence type="predicted"/>
<evidence type="ECO:0000313" key="4">
    <source>
        <dbReference type="Proteomes" id="UP000013827"/>
    </source>
</evidence>
<dbReference type="KEGG" id="ehx:EMIHUDRAFT_219951"/>
<feature type="region of interest" description="Disordered" evidence="2">
    <location>
        <begin position="360"/>
        <end position="393"/>
    </location>
</feature>
<feature type="coiled-coil region" evidence="1">
    <location>
        <begin position="93"/>
        <end position="126"/>
    </location>
</feature>
<keyword evidence="4" id="KW-1185">Reference proteome</keyword>
<evidence type="ECO:0000256" key="2">
    <source>
        <dbReference type="SAM" id="MobiDB-lite"/>
    </source>
</evidence>
<evidence type="ECO:0008006" key="5">
    <source>
        <dbReference type="Google" id="ProtNLM"/>
    </source>
</evidence>
<dbReference type="AlphaFoldDB" id="A0A0D3I3J1"/>